<keyword evidence="2" id="KW-1185">Reference proteome</keyword>
<reference evidence="2" key="1">
    <citation type="journal article" date="2014" name="Nat. Commun.">
        <title>The emerging biofuel crop Camelina sativa retains a highly undifferentiated hexaploid genome structure.</title>
        <authorList>
            <person name="Kagale S."/>
            <person name="Koh C."/>
            <person name="Nixon J."/>
            <person name="Bollina V."/>
            <person name="Clarke W.E."/>
            <person name="Tuteja R."/>
            <person name="Spillane C."/>
            <person name="Robinson S.J."/>
            <person name="Links M.G."/>
            <person name="Clarke C."/>
            <person name="Higgins E.E."/>
            <person name="Huebert T."/>
            <person name="Sharpe A.G."/>
            <person name="Parkin I.A."/>
        </authorList>
    </citation>
    <scope>NUCLEOTIDE SEQUENCE [LARGE SCALE GENOMIC DNA]</scope>
    <source>
        <strain evidence="2">cv. DH55</strain>
    </source>
</reference>
<name>A0ABM0VSN9_CAMSA</name>
<keyword evidence="1" id="KW-0812">Transmembrane</keyword>
<keyword evidence="1" id="KW-0472">Membrane</keyword>
<feature type="transmembrane region" description="Helical" evidence="1">
    <location>
        <begin position="404"/>
        <end position="429"/>
    </location>
</feature>
<keyword evidence="1" id="KW-1133">Transmembrane helix</keyword>
<accession>A0ABM0VSN9</accession>
<dbReference type="Proteomes" id="UP000694864">
    <property type="component" value="Chromosome 14"/>
</dbReference>
<proteinExistence type="predicted"/>
<reference evidence="3" key="2">
    <citation type="submission" date="2025-08" db="UniProtKB">
        <authorList>
            <consortium name="RefSeq"/>
        </authorList>
    </citation>
    <scope>IDENTIFICATION</scope>
    <source>
        <tissue evidence="3">Leaf</tissue>
    </source>
</reference>
<evidence type="ECO:0000256" key="1">
    <source>
        <dbReference type="SAM" id="Phobius"/>
    </source>
</evidence>
<protein>
    <submittedName>
        <fullName evidence="3">Uncharacterized protein LOC104741388</fullName>
    </submittedName>
</protein>
<evidence type="ECO:0000313" key="3">
    <source>
        <dbReference type="RefSeq" id="XP_010460546.1"/>
    </source>
</evidence>
<gene>
    <name evidence="3" type="primary">LOC104741388</name>
</gene>
<evidence type="ECO:0000313" key="2">
    <source>
        <dbReference type="Proteomes" id="UP000694864"/>
    </source>
</evidence>
<organism evidence="2 3">
    <name type="scientific">Camelina sativa</name>
    <name type="common">False flax</name>
    <name type="synonym">Myagrum sativum</name>
    <dbReference type="NCBI Taxonomy" id="90675"/>
    <lineage>
        <taxon>Eukaryota</taxon>
        <taxon>Viridiplantae</taxon>
        <taxon>Streptophyta</taxon>
        <taxon>Embryophyta</taxon>
        <taxon>Tracheophyta</taxon>
        <taxon>Spermatophyta</taxon>
        <taxon>Magnoliopsida</taxon>
        <taxon>eudicotyledons</taxon>
        <taxon>Gunneridae</taxon>
        <taxon>Pentapetalae</taxon>
        <taxon>rosids</taxon>
        <taxon>malvids</taxon>
        <taxon>Brassicales</taxon>
        <taxon>Brassicaceae</taxon>
        <taxon>Camelineae</taxon>
        <taxon>Camelina</taxon>
    </lineage>
</organism>
<sequence>MVSGVAHATSLRKSVLIELIFHQTEILLIHEELSHRVSTDGDPLPWDTTSPTESADFLWFSSSAPRLGQNHQSLLSPSSEIYASMTNFTSSPISGRRSVKCPLPVIRKLGFSLVDLSNLGPLKCQKPNMGKSDSSSVLQKPRFNRNFSLLIFPHLLRFALAHPEMSDKTCCKAIELFWLHVNPVRILVLDSPRLCKHDVRRLIWTGIMISPPWRWGYRNPFKPLTLSQLSPELNRLLPCFRRATYFESKSLKKIGIMISSPKRGSYRSFLKTFYPYPLVIDSSLVQFISFRDIGFIPQKLQSIGIMTTAPRSGGYQQLFKQTCSDHRTSNNPFSAAVQTSPSNLMPARRLALETSLTSLSLMIVTMNSSNGLSVDDLSMNRVITCTTLLLSFGTQAPMESFSTYLNYLCVVSPFSFMLLCFVLSFSTYAPMACMNSVMFD</sequence>
<dbReference type="RefSeq" id="XP_010460546.1">
    <property type="nucleotide sequence ID" value="XM_010462244.2"/>
</dbReference>
<dbReference type="GeneID" id="104741388"/>